<dbReference type="GO" id="GO:0004222">
    <property type="term" value="F:metalloendopeptidase activity"/>
    <property type="evidence" value="ECO:0007669"/>
    <property type="project" value="TreeGrafter"/>
</dbReference>
<dbReference type="Gene3D" id="1.10.530.10">
    <property type="match status" value="1"/>
</dbReference>
<dbReference type="PANTHER" id="PTHR21666:SF289">
    <property type="entry name" value="L-ALA--D-GLU ENDOPEPTIDASE"/>
    <property type="match status" value="1"/>
</dbReference>
<evidence type="ECO:0000259" key="2">
    <source>
        <dbReference type="Pfam" id="PF01551"/>
    </source>
</evidence>
<dbReference type="InterPro" id="IPR002901">
    <property type="entry name" value="MGlyc_endo_b_GlcNAc-like_dom"/>
</dbReference>
<name>A0A162J8Q8_9FUSO</name>
<reference evidence="4 5" key="1">
    <citation type="submission" date="2016-03" db="EMBL/GenBank/DDBJ databases">
        <title>Comparative genomics of human isolates of Fusobacterium necrophorum.</title>
        <authorList>
            <person name="Jensen A."/>
            <person name="Bank S."/>
            <person name="Andersen P.S."/>
            <person name="Kristensen L.H."/>
            <person name="Prag J."/>
        </authorList>
    </citation>
    <scope>NUCLEOTIDE SEQUENCE [LARGE SCALE GENOMIC DNA]</scope>
    <source>
        <strain evidence="4 5">LS_1264</strain>
    </source>
</reference>
<proteinExistence type="predicted"/>
<organism evidence="4 5">
    <name type="scientific">Fusobacterium necrophorum subsp. funduliforme</name>
    <dbReference type="NCBI Taxonomy" id="143387"/>
    <lineage>
        <taxon>Bacteria</taxon>
        <taxon>Fusobacteriati</taxon>
        <taxon>Fusobacteriota</taxon>
        <taxon>Fusobacteriia</taxon>
        <taxon>Fusobacteriales</taxon>
        <taxon>Fusobacteriaceae</taxon>
        <taxon>Fusobacterium</taxon>
    </lineage>
</organism>
<evidence type="ECO:0000256" key="1">
    <source>
        <dbReference type="ARBA" id="ARBA00022729"/>
    </source>
</evidence>
<dbReference type="CDD" id="cd12797">
    <property type="entry name" value="M23_peptidase"/>
    <property type="match status" value="1"/>
</dbReference>
<dbReference type="RefSeq" id="WP_062680923.1">
    <property type="nucleotide sequence ID" value="NZ_LVEA01000001.1"/>
</dbReference>
<dbReference type="PANTHER" id="PTHR21666">
    <property type="entry name" value="PEPTIDASE-RELATED"/>
    <property type="match status" value="1"/>
</dbReference>
<dbReference type="GO" id="GO:0004040">
    <property type="term" value="F:amidase activity"/>
    <property type="evidence" value="ECO:0007669"/>
    <property type="project" value="InterPro"/>
</dbReference>
<feature type="domain" description="M23ase beta-sheet core" evidence="2">
    <location>
        <begin position="1451"/>
        <end position="1549"/>
    </location>
</feature>
<dbReference type="InterPro" id="IPR050570">
    <property type="entry name" value="Cell_wall_metabolism_enzyme"/>
</dbReference>
<protein>
    <recommendedName>
        <fullName evidence="6">Peptidoglycan DD-metalloendopeptidase family protein</fullName>
    </recommendedName>
</protein>
<evidence type="ECO:0000259" key="3">
    <source>
        <dbReference type="Pfam" id="PF01832"/>
    </source>
</evidence>
<dbReference type="InterPro" id="IPR011055">
    <property type="entry name" value="Dup_hybrid_motif"/>
</dbReference>
<sequence length="1799" mass="208243">MERIVTIAGIPVSATTGFKNLIFETSRYAQGVATIRGFGETLDERQLNSIENMQVEFILKTDELFNLAYIYCLFRAHGALPLENKYILQKLKTTITGGKTMQTPDEIKKAKKLNIKTNVKCLLVMLQQMSIRTMEKTSNGFHVNLVFTLYKDGFTPNEYDEFIKKLEEWKLKTNFDAIVKGSISDQIHLFKDDNNPFKLRFYPSTALNAIYKDNMISSAYGSYLLNMNSTLEEKANDDEQKLTAKQDALLRNFNITKEEILNPDKNAEKIKKTINKIAHKIDIPNRNTTKLELITYNNISYIPIKGSNIMHKSLLGIGKSHMSLQMIFDEHDNDIVQSLKIISDKNIVNYKLHFDHPMLNIFDFYSGNIVNINFANLEDANGIMVSMVLEINGYRYDNESIINNADMVGEVVYGKLNRYKKIAGSYFEILANYLHTRRNILTLDQLNFAKTTIESFIDKKTEYHLNYFEAFSIYSSKLDSFGIFSIKSKRNKEHLGSDQTIDINLKSYPDITFSKNSKGLLEIVDAKNELFQNKDIYKAVDIFADLSIFAREKNIFKDLFSDAQIRFVAMLDSYVLLHLHFRNDNFYEESLKQSKVKEKFIEKWLRKGLSAELFNPFDKENNYAVEPELFINQKIIEEFYLHIPYILQNYLKNEIEEFSNPNNASLLHDLKNGYKLNDCFKLLSSITSKFCDSFIRTLQDENFIETIFLETNGYYKVAKDNGEQTLSKEYVSSVIQDFFKDFNYIYINSKTELFDKIYNIFLFRVIYYDLSFIALGDDRLYPFRLNAFGQEPEYNQVFTQLLTSCLFAPVLIKTKNRTDLFGNFIDHVYDQFGYKLNRYNYFLRNEVAGDEKRRMYFDTEVDFYDIFDESAISKMKSRNSHYLKECNRETDIAISQEPISKNLIKKDITYFFGNQIPKIDFEHSLVNDVYFSPVDGVIHGLYDFITLQKEKFIKDEQYVYLNEHLADETFKDERTDDNPVYDYPGHPLDKLGKISIPSSVIDNYIVKTEKITNNSFTDYCKFKINDIMKGRIIGNFDPFENLKTLNKTIQMTKDTLLPDYFIMVTSKVYETDALTKSKNTTTVDETRNESHIHIQLKGLTNISIVKNPKTKIKTCLFSLNYANRIYFNRSLDDGSFHIQIKENGKIRMQAIKPGDEIRIHLGYSFEDSQTVFNGVITTINENFNMIQFSCTDFTPSLYKNIYGKIESDIGFFEKISEKLFKKEMVAIKDEMSALKDIKDQTYAKIVANIKHKCSKLNFFLFYGWLKDHVFVNPNRFSFSYIADIALTRLPEIVTKNFVRNTLEDSVIQKGNFLARTANDIKNLDKAFGTSEREISDRQNFSPIIRNTFNIDEDYETYGLLHVIHDEKTMTSAPEKCETLDGTPYEFVLQNQKYTEFTEQDVKEIAKHFENIGVSPDAENIIFGSPFENKFDGYQVTSPFAIWRNSYKTPRPHTGVDLQPKVGKNIIKSDVKVLSVADGWVVTSTFSNGAGNLVTVKHSDTLRSVYMHLENRQVKVGQHVKKGDILGIMGNTGHSTGPHLHLEIRDDTAPLYKYCKFADGTDDTRHEFEKWVILNNKPHYCNPLLYINNVYYKMKQGKGKVTNLNTSKDKKDSLKKIKKIKELNSRTTFDGIDWSNIDFDKVHWLKNDDAHNRVLNNGIIQALVAESLDRGYNPAITIAQFALESNWGRKQVGENNFFGITANPSNETNYTKSMTSGLYFKVYDNPADGISSYFEHVIDKNFSGTKDKNFEEALPHLKNSKTGKQYCGTTPADMIMYLEQLKKMIKGNILAPIKRANGEK</sequence>
<keyword evidence="1" id="KW-0732">Signal</keyword>
<dbReference type="Pfam" id="PF01551">
    <property type="entry name" value="Peptidase_M23"/>
    <property type="match status" value="1"/>
</dbReference>
<evidence type="ECO:0000313" key="4">
    <source>
        <dbReference type="EMBL" id="KYL05345.1"/>
    </source>
</evidence>
<evidence type="ECO:0000313" key="5">
    <source>
        <dbReference type="Proteomes" id="UP000075816"/>
    </source>
</evidence>
<dbReference type="Gene3D" id="2.70.70.10">
    <property type="entry name" value="Glucose Permease (Domain IIA)"/>
    <property type="match status" value="1"/>
</dbReference>
<dbReference type="Proteomes" id="UP000075816">
    <property type="component" value="Unassembled WGS sequence"/>
</dbReference>
<comment type="caution">
    <text evidence="4">The sequence shown here is derived from an EMBL/GenBank/DDBJ whole genome shotgun (WGS) entry which is preliminary data.</text>
</comment>
<dbReference type="SUPFAM" id="SSF51261">
    <property type="entry name" value="Duplicated hybrid motif"/>
    <property type="match status" value="1"/>
</dbReference>
<dbReference type="InterPro" id="IPR016047">
    <property type="entry name" value="M23ase_b-sheet_dom"/>
</dbReference>
<dbReference type="Pfam" id="PF01832">
    <property type="entry name" value="Glucosaminidase"/>
    <property type="match status" value="1"/>
</dbReference>
<dbReference type="EMBL" id="LVEA01000001">
    <property type="protein sequence ID" value="KYL05345.1"/>
    <property type="molecule type" value="Genomic_DNA"/>
</dbReference>
<feature type="domain" description="Mannosyl-glycoprotein endo-beta-N-acetylglucosamidase-like" evidence="3">
    <location>
        <begin position="1664"/>
        <end position="1787"/>
    </location>
</feature>
<gene>
    <name evidence="4" type="ORF">A2J07_00995</name>
</gene>
<evidence type="ECO:0008006" key="6">
    <source>
        <dbReference type="Google" id="ProtNLM"/>
    </source>
</evidence>
<accession>A0A162J8Q8</accession>